<reference evidence="3" key="3">
    <citation type="submission" date="2025-09" db="UniProtKB">
        <authorList>
            <consortium name="Ensembl"/>
        </authorList>
    </citation>
    <scope>IDENTIFICATION</scope>
</reference>
<dbReference type="Gene3D" id="1.20.58.90">
    <property type="match status" value="1"/>
</dbReference>
<accession>A0A4W5JNG7</accession>
<dbReference type="Pfam" id="PF25600">
    <property type="entry name" value="TRIM_CC"/>
    <property type="match status" value="1"/>
</dbReference>
<dbReference type="GeneTree" id="ENSGT01150000288752"/>
<protein>
    <recommendedName>
        <fullName evidence="2">TRIM8/14/16/25/29/45/65 coiled-coil region domain-containing protein</fullName>
    </recommendedName>
</protein>
<evidence type="ECO:0000313" key="4">
    <source>
        <dbReference type="Proteomes" id="UP000314982"/>
    </source>
</evidence>
<dbReference type="AlphaFoldDB" id="A0A4W5JNG7"/>
<dbReference type="Ensembl" id="ENSHHUT00000006731.1">
    <property type="protein sequence ID" value="ENSHHUP00000006533.1"/>
    <property type="gene ID" value="ENSHHUG00000004022.1"/>
</dbReference>
<sequence>MCTMDEHKGHDTGSAAAERMKKQNHQKFNQIIQERAEEIQELRQAVDYLKHSPQAAVEDSERIFSELREGALR</sequence>
<evidence type="ECO:0000313" key="3">
    <source>
        <dbReference type="Ensembl" id="ENSHHUP00000006533.1"/>
    </source>
</evidence>
<evidence type="ECO:0000256" key="1">
    <source>
        <dbReference type="SAM" id="MobiDB-lite"/>
    </source>
</evidence>
<keyword evidence="4" id="KW-1185">Reference proteome</keyword>
<name>A0A4W5JNG7_9TELE</name>
<dbReference type="STRING" id="62062.ENSHHUP00000006533"/>
<dbReference type="InterPro" id="IPR058030">
    <property type="entry name" value="TRIM8/14/16/25/29/45/65_CC"/>
</dbReference>
<feature type="domain" description="TRIM8/14/16/25/29/45/65 coiled-coil region" evidence="2">
    <location>
        <begin position="32"/>
        <end position="68"/>
    </location>
</feature>
<dbReference type="Proteomes" id="UP000314982">
    <property type="component" value="Unassembled WGS sequence"/>
</dbReference>
<organism evidence="3 4">
    <name type="scientific">Hucho hucho</name>
    <name type="common">huchen</name>
    <dbReference type="NCBI Taxonomy" id="62062"/>
    <lineage>
        <taxon>Eukaryota</taxon>
        <taxon>Metazoa</taxon>
        <taxon>Chordata</taxon>
        <taxon>Craniata</taxon>
        <taxon>Vertebrata</taxon>
        <taxon>Euteleostomi</taxon>
        <taxon>Actinopterygii</taxon>
        <taxon>Neopterygii</taxon>
        <taxon>Teleostei</taxon>
        <taxon>Protacanthopterygii</taxon>
        <taxon>Salmoniformes</taxon>
        <taxon>Salmonidae</taxon>
        <taxon>Salmoninae</taxon>
        <taxon>Hucho</taxon>
    </lineage>
</organism>
<feature type="compositionally biased region" description="Basic and acidic residues" evidence="1">
    <location>
        <begin position="1"/>
        <end position="11"/>
    </location>
</feature>
<evidence type="ECO:0000259" key="2">
    <source>
        <dbReference type="Pfam" id="PF25600"/>
    </source>
</evidence>
<feature type="region of interest" description="Disordered" evidence="1">
    <location>
        <begin position="1"/>
        <end position="24"/>
    </location>
</feature>
<proteinExistence type="predicted"/>
<reference evidence="4" key="1">
    <citation type="submission" date="2018-06" db="EMBL/GenBank/DDBJ databases">
        <title>Genome assembly of Danube salmon.</title>
        <authorList>
            <person name="Macqueen D.J."/>
            <person name="Gundappa M.K."/>
        </authorList>
    </citation>
    <scope>NUCLEOTIDE SEQUENCE [LARGE SCALE GENOMIC DNA]</scope>
</reference>
<reference evidence="3" key="2">
    <citation type="submission" date="2025-08" db="UniProtKB">
        <authorList>
            <consortium name="Ensembl"/>
        </authorList>
    </citation>
    <scope>IDENTIFICATION</scope>
</reference>